<feature type="region of interest" description="Disordered" evidence="1">
    <location>
        <begin position="133"/>
        <end position="162"/>
    </location>
</feature>
<protein>
    <submittedName>
        <fullName evidence="2">Uncharacterized protein</fullName>
    </submittedName>
</protein>
<evidence type="ECO:0000313" key="2">
    <source>
        <dbReference type="EMBL" id="TNN73813.1"/>
    </source>
</evidence>
<dbReference type="OrthoDB" id="5978643at2759"/>
<proteinExistence type="predicted"/>
<dbReference type="AlphaFoldDB" id="A0A4Z2I9L3"/>
<sequence>MVSVSPDSWMQRCSSSSTLSFRSAFSLMRELHAALAFIVLQPVHELDLLQVLVVDLFPLGGQRLVARTVLLQVGHYLVPLLHQSLAVLTFQLQLEQKGTKRTINTRMTQKTTAYSHTPTKPPHSLMALKAAALHYPGPPSPGTTTLEEEEEEEEETDDSYQI</sequence>
<keyword evidence="3" id="KW-1185">Reference proteome</keyword>
<comment type="caution">
    <text evidence="2">The sequence shown here is derived from an EMBL/GenBank/DDBJ whole genome shotgun (WGS) entry which is preliminary data.</text>
</comment>
<dbReference type="EMBL" id="SRLO01000121">
    <property type="protein sequence ID" value="TNN73813.1"/>
    <property type="molecule type" value="Genomic_DNA"/>
</dbReference>
<dbReference type="Proteomes" id="UP000314294">
    <property type="component" value="Unassembled WGS sequence"/>
</dbReference>
<evidence type="ECO:0000313" key="3">
    <source>
        <dbReference type="Proteomes" id="UP000314294"/>
    </source>
</evidence>
<accession>A0A4Z2I9L3</accession>
<reference evidence="2 3" key="1">
    <citation type="submission" date="2019-03" db="EMBL/GenBank/DDBJ databases">
        <title>First draft genome of Liparis tanakae, snailfish: a comprehensive survey of snailfish specific genes.</title>
        <authorList>
            <person name="Kim W."/>
            <person name="Song I."/>
            <person name="Jeong J.-H."/>
            <person name="Kim D."/>
            <person name="Kim S."/>
            <person name="Ryu S."/>
            <person name="Song J.Y."/>
            <person name="Lee S.K."/>
        </authorList>
    </citation>
    <scope>NUCLEOTIDE SEQUENCE [LARGE SCALE GENOMIC DNA]</scope>
    <source>
        <tissue evidence="2">Muscle</tissue>
    </source>
</reference>
<gene>
    <name evidence="2" type="ORF">EYF80_016021</name>
</gene>
<organism evidence="2 3">
    <name type="scientific">Liparis tanakae</name>
    <name type="common">Tanaka's snailfish</name>
    <dbReference type="NCBI Taxonomy" id="230148"/>
    <lineage>
        <taxon>Eukaryota</taxon>
        <taxon>Metazoa</taxon>
        <taxon>Chordata</taxon>
        <taxon>Craniata</taxon>
        <taxon>Vertebrata</taxon>
        <taxon>Euteleostomi</taxon>
        <taxon>Actinopterygii</taxon>
        <taxon>Neopterygii</taxon>
        <taxon>Teleostei</taxon>
        <taxon>Neoteleostei</taxon>
        <taxon>Acanthomorphata</taxon>
        <taxon>Eupercaria</taxon>
        <taxon>Perciformes</taxon>
        <taxon>Cottioidei</taxon>
        <taxon>Cottales</taxon>
        <taxon>Liparidae</taxon>
        <taxon>Liparis</taxon>
    </lineage>
</organism>
<feature type="compositionally biased region" description="Acidic residues" evidence="1">
    <location>
        <begin position="146"/>
        <end position="162"/>
    </location>
</feature>
<evidence type="ECO:0000256" key="1">
    <source>
        <dbReference type="SAM" id="MobiDB-lite"/>
    </source>
</evidence>
<name>A0A4Z2I9L3_9TELE</name>